<dbReference type="EMBL" id="JAGFNS010000027">
    <property type="protein sequence ID" value="MBO3742343.1"/>
    <property type="molecule type" value="Genomic_DNA"/>
</dbReference>
<evidence type="ECO:0000313" key="10">
    <source>
        <dbReference type="Proteomes" id="UP000679690"/>
    </source>
</evidence>
<dbReference type="NCBIfam" id="TIGR00711">
    <property type="entry name" value="efflux_EmrB"/>
    <property type="match status" value="1"/>
</dbReference>
<protein>
    <submittedName>
        <fullName evidence="9">MFS transporter</fullName>
    </submittedName>
</protein>
<evidence type="ECO:0000256" key="4">
    <source>
        <dbReference type="ARBA" id="ARBA00022692"/>
    </source>
</evidence>
<dbReference type="Proteomes" id="UP000679690">
    <property type="component" value="Unassembled WGS sequence"/>
</dbReference>
<keyword evidence="10" id="KW-1185">Reference proteome</keyword>
<feature type="transmembrane region" description="Helical" evidence="7">
    <location>
        <begin position="34"/>
        <end position="55"/>
    </location>
</feature>
<feature type="transmembrane region" description="Helical" evidence="7">
    <location>
        <begin position="455"/>
        <end position="475"/>
    </location>
</feature>
<feature type="domain" description="Major facilitator superfamily (MFS) profile" evidence="8">
    <location>
        <begin position="37"/>
        <end position="481"/>
    </location>
</feature>
<dbReference type="Gene3D" id="1.20.1250.20">
    <property type="entry name" value="MFS general substrate transporter like domains"/>
    <property type="match status" value="1"/>
</dbReference>
<evidence type="ECO:0000256" key="2">
    <source>
        <dbReference type="ARBA" id="ARBA00022448"/>
    </source>
</evidence>
<keyword evidence="2" id="KW-0813">Transport</keyword>
<comment type="subcellular location">
    <subcellularLocation>
        <location evidence="1">Cell membrane</location>
        <topology evidence="1">Multi-pass membrane protein</topology>
    </subcellularLocation>
</comment>
<evidence type="ECO:0000256" key="5">
    <source>
        <dbReference type="ARBA" id="ARBA00022989"/>
    </source>
</evidence>
<organism evidence="9 10">
    <name type="scientific">Actinoplanes flavus</name>
    <dbReference type="NCBI Taxonomy" id="2820290"/>
    <lineage>
        <taxon>Bacteria</taxon>
        <taxon>Bacillati</taxon>
        <taxon>Actinomycetota</taxon>
        <taxon>Actinomycetes</taxon>
        <taxon>Micromonosporales</taxon>
        <taxon>Micromonosporaceae</taxon>
        <taxon>Actinoplanes</taxon>
    </lineage>
</organism>
<evidence type="ECO:0000256" key="1">
    <source>
        <dbReference type="ARBA" id="ARBA00004651"/>
    </source>
</evidence>
<dbReference type="SUPFAM" id="SSF103473">
    <property type="entry name" value="MFS general substrate transporter"/>
    <property type="match status" value="1"/>
</dbReference>
<name>A0ABS3UUS7_9ACTN</name>
<feature type="transmembrane region" description="Helical" evidence="7">
    <location>
        <begin position="75"/>
        <end position="95"/>
    </location>
</feature>
<reference evidence="9 10" key="1">
    <citation type="submission" date="2021-03" db="EMBL/GenBank/DDBJ databases">
        <title>Actinoplanes flavus sp. nov., a novel actinomycete isolated from Coconut Palm rhizosphere soil.</title>
        <authorList>
            <person name="Luo X."/>
        </authorList>
    </citation>
    <scope>NUCLEOTIDE SEQUENCE [LARGE SCALE GENOMIC DNA]</scope>
    <source>
        <strain evidence="9 10">NEAU-H7</strain>
    </source>
</reference>
<feature type="transmembrane region" description="Helical" evidence="7">
    <location>
        <begin position="291"/>
        <end position="310"/>
    </location>
</feature>
<feature type="transmembrane region" description="Helical" evidence="7">
    <location>
        <begin position="253"/>
        <end position="270"/>
    </location>
</feature>
<dbReference type="InterPro" id="IPR004638">
    <property type="entry name" value="EmrB-like"/>
</dbReference>
<dbReference type="Pfam" id="PF07690">
    <property type="entry name" value="MFS_1"/>
    <property type="match status" value="1"/>
</dbReference>
<feature type="transmembrane region" description="Helical" evidence="7">
    <location>
        <begin position="224"/>
        <end position="241"/>
    </location>
</feature>
<keyword evidence="3" id="KW-1003">Cell membrane</keyword>
<dbReference type="PANTHER" id="PTHR42718:SF42">
    <property type="entry name" value="EXPORT PROTEIN"/>
    <property type="match status" value="1"/>
</dbReference>
<dbReference type="InterPro" id="IPR036259">
    <property type="entry name" value="MFS_trans_sf"/>
</dbReference>
<dbReference type="InterPro" id="IPR011701">
    <property type="entry name" value="MFS"/>
</dbReference>
<feature type="transmembrane region" description="Helical" evidence="7">
    <location>
        <begin position="427"/>
        <end position="449"/>
    </location>
</feature>
<evidence type="ECO:0000313" key="9">
    <source>
        <dbReference type="EMBL" id="MBO3742343.1"/>
    </source>
</evidence>
<feature type="transmembrane region" description="Helical" evidence="7">
    <location>
        <begin position="380"/>
        <end position="406"/>
    </location>
</feature>
<feature type="transmembrane region" description="Helical" evidence="7">
    <location>
        <begin position="160"/>
        <end position="179"/>
    </location>
</feature>
<dbReference type="PRINTS" id="PR01036">
    <property type="entry name" value="TCRTETB"/>
</dbReference>
<comment type="caution">
    <text evidence="9">The sequence shown here is derived from an EMBL/GenBank/DDBJ whole genome shotgun (WGS) entry which is preliminary data.</text>
</comment>
<dbReference type="PROSITE" id="PS50850">
    <property type="entry name" value="MFS"/>
    <property type="match status" value="1"/>
</dbReference>
<dbReference type="PANTHER" id="PTHR42718">
    <property type="entry name" value="MAJOR FACILITATOR SUPERFAMILY MULTIDRUG TRANSPORTER MFSC"/>
    <property type="match status" value="1"/>
</dbReference>
<evidence type="ECO:0000256" key="6">
    <source>
        <dbReference type="ARBA" id="ARBA00023136"/>
    </source>
</evidence>
<keyword evidence="6 7" id="KW-0472">Membrane</keyword>
<dbReference type="Gene3D" id="1.20.1720.10">
    <property type="entry name" value="Multidrug resistance protein D"/>
    <property type="match status" value="1"/>
</dbReference>
<evidence type="ECO:0000259" key="8">
    <source>
        <dbReference type="PROSITE" id="PS50850"/>
    </source>
</evidence>
<sequence>MLTVLSYQWITTSRGKFVATATLGTAPTAKTRPLGLVIAAVGIPAFMGALDNLVVSTALPVIRTELGASISDLQWFVNAYTLPFAAFLLTAAALGDRLGRRRMYLAGIALFTLASAAAALSVEPWQLTAARAAQGIGGAMIAPLSLTLLAAAVPDRLRNAAVGIWGGITGLGVALGPVIGGAVVDGLTWNWIFWVNVPIGAVALVLAAVVLGESHGGARKLDPFGLLLSASGMLLLIWGIVDGPERGWTSGRVPLMLSAGVALLAGFLFWQSRNGTPMLPLSLFTSRSFSLVNVVTLTFSAGAFGSVFLLAQYFQVVQGLTPLESGLRTLPWTAAPMVVAPLAGIFGARVGLRNLIVAGQVLLAAGILWIGLATTTDAGYARFIGAFVLGGIGMGLTFAPISTVTLASVGDQQRGVASGANNTIREFGVAAGVATLSSVFSSQGGFASAQDFVDGVVPAVLTGAAILAVGAIVATRLPNRI</sequence>
<feature type="transmembrane region" description="Helical" evidence="7">
    <location>
        <begin position="330"/>
        <end position="348"/>
    </location>
</feature>
<feature type="transmembrane region" description="Helical" evidence="7">
    <location>
        <begin position="132"/>
        <end position="153"/>
    </location>
</feature>
<feature type="transmembrane region" description="Helical" evidence="7">
    <location>
        <begin position="102"/>
        <end position="120"/>
    </location>
</feature>
<keyword evidence="4 7" id="KW-0812">Transmembrane</keyword>
<feature type="transmembrane region" description="Helical" evidence="7">
    <location>
        <begin position="191"/>
        <end position="212"/>
    </location>
</feature>
<evidence type="ECO:0000256" key="3">
    <source>
        <dbReference type="ARBA" id="ARBA00022475"/>
    </source>
</evidence>
<dbReference type="CDD" id="cd17321">
    <property type="entry name" value="MFS_MMR_MDR_like"/>
    <property type="match status" value="1"/>
</dbReference>
<evidence type="ECO:0000256" key="7">
    <source>
        <dbReference type="SAM" id="Phobius"/>
    </source>
</evidence>
<keyword evidence="5 7" id="KW-1133">Transmembrane helix</keyword>
<proteinExistence type="predicted"/>
<accession>A0ABS3UUS7</accession>
<gene>
    <name evidence="9" type="ORF">J5X75_33030</name>
</gene>
<feature type="transmembrane region" description="Helical" evidence="7">
    <location>
        <begin position="355"/>
        <end position="374"/>
    </location>
</feature>
<dbReference type="InterPro" id="IPR020846">
    <property type="entry name" value="MFS_dom"/>
</dbReference>